<gene>
    <name evidence="1" type="ORF">TSTA_107580</name>
</gene>
<sequence>MPVATHAVVGHSAIHTPDPDDLLLSPPEIQRSKSVKPRFSIIVHQVPTEDFDLDREKKEGIAKIMEENDLAKKGFKIEDIIWLKKKDRPLGRLASIGV</sequence>
<dbReference type="PhylomeDB" id="B8MNA2"/>
<evidence type="ECO:0000313" key="1">
    <source>
        <dbReference type="EMBL" id="EED14551.1"/>
    </source>
</evidence>
<dbReference type="STRING" id="441959.B8MNA2"/>
<reference evidence="2" key="1">
    <citation type="journal article" date="2015" name="Genome Announc.">
        <title>Genome sequence of the AIDS-associated pathogen Penicillium marneffei (ATCC18224) and its near taxonomic relative Talaromyces stipitatus (ATCC10500).</title>
        <authorList>
            <person name="Nierman W.C."/>
            <person name="Fedorova-Abrams N.D."/>
            <person name="Andrianopoulos A."/>
        </authorList>
    </citation>
    <scope>NUCLEOTIDE SEQUENCE [LARGE SCALE GENOMIC DNA]</scope>
    <source>
        <strain evidence="2">ATCC 10500 / CBS 375.48 / QM 6759 / NRRL 1006</strain>
    </source>
</reference>
<name>B8MNA2_TALSN</name>
<protein>
    <submittedName>
        <fullName evidence="1">Uncharacterized protein</fullName>
    </submittedName>
</protein>
<proteinExistence type="predicted"/>
<evidence type="ECO:0000313" key="2">
    <source>
        <dbReference type="Proteomes" id="UP000001745"/>
    </source>
</evidence>
<dbReference type="HOGENOM" id="CLU_2335063_0_0_1"/>
<organism evidence="1 2">
    <name type="scientific">Talaromyces stipitatus (strain ATCC 10500 / CBS 375.48 / QM 6759 / NRRL 1006)</name>
    <name type="common">Penicillium stipitatum</name>
    <dbReference type="NCBI Taxonomy" id="441959"/>
    <lineage>
        <taxon>Eukaryota</taxon>
        <taxon>Fungi</taxon>
        <taxon>Dikarya</taxon>
        <taxon>Ascomycota</taxon>
        <taxon>Pezizomycotina</taxon>
        <taxon>Eurotiomycetes</taxon>
        <taxon>Eurotiomycetidae</taxon>
        <taxon>Eurotiales</taxon>
        <taxon>Trichocomaceae</taxon>
        <taxon>Talaromyces</taxon>
        <taxon>Talaromyces sect. Talaromyces</taxon>
    </lineage>
</organism>
<dbReference type="RefSeq" id="XP_002486789.1">
    <property type="nucleotide sequence ID" value="XM_002486744.1"/>
</dbReference>
<dbReference type="InParanoid" id="B8MNA2"/>
<dbReference type="AlphaFoldDB" id="B8MNA2"/>
<accession>B8MNA2</accession>
<dbReference type="EMBL" id="EQ962658">
    <property type="protein sequence ID" value="EED14551.1"/>
    <property type="molecule type" value="Genomic_DNA"/>
</dbReference>
<dbReference type="VEuPathDB" id="FungiDB:TSTA_107580"/>
<keyword evidence="2" id="KW-1185">Reference proteome</keyword>
<dbReference type="OrthoDB" id="4509126at2759"/>
<dbReference type="Proteomes" id="UP000001745">
    <property type="component" value="Unassembled WGS sequence"/>
</dbReference>
<dbReference type="GeneID" id="8106787"/>